<reference evidence="2 3" key="1">
    <citation type="journal article" date="2016" name="Nat. Commun.">
        <title>Thousands of microbial genomes shed light on interconnected biogeochemical processes in an aquifer system.</title>
        <authorList>
            <person name="Anantharaman K."/>
            <person name="Brown C.T."/>
            <person name="Hug L.A."/>
            <person name="Sharon I."/>
            <person name="Castelle C.J."/>
            <person name="Probst A.J."/>
            <person name="Thomas B.C."/>
            <person name="Singh A."/>
            <person name="Wilkins M.J."/>
            <person name="Karaoz U."/>
            <person name="Brodie E.L."/>
            <person name="Williams K.H."/>
            <person name="Hubbard S.S."/>
            <person name="Banfield J.F."/>
        </authorList>
    </citation>
    <scope>NUCLEOTIDE SEQUENCE [LARGE SCALE GENOMIC DNA]</scope>
</reference>
<evidence type="ECO:0000313" key="2">
    <source>
        <dbReference type="EMBL" id="OGZ98140.1"/>
    </source>
</evidence>
<protein>
    <submittedName>
        <fullName evidence="2">Uncharacterized protein</fullName>
    </submittedName>
</protein>
<feature type="transmembrane region" description="Helical" evidence="1">
    <location>
        <begin position="27"/>
        <end position="45"/>
    </location>
</feature>
<proteinExistence type="predicted"/>
<keyword evidence="1" id="KW-1133">Transmembrane helix</keyword>
<evidence type="ECO:0000313" key="3">
    <source>
        <dbReference type="Proteomes" id="UP000179023"/>
    </source>
</evidence>
<keyword evidence="1" id="KW-0472">Membrane</keyword>
<evidence type="ECO:0000256" key="1">
    <source>
        <dbReference type="SAM" id="Phobius"/>
    </source>
</evidence>
<dbReference type="AlphaFoldDB" id="A0A1G2KI69"/>
<comment type="caution">
    <text evidence="2">The sequence shown here is derived from an EMBL/GenBank/DDBJ whole genome shotgun (WGS) entry which is preliminary data.</text>
</comment>
<gene>
    <name evidence="2" type="ORF">A3C07_04945</name>
</gene>
<keyword evidence="1" id="KW-0812">Transmembrane</keyword>
<name>A0A1G2KI69_9BACT</name>
<dbReference type="Proteomes" id="UP000179023">
    <property type="component" value="Unassembled WGS sequence"/>
</dbReference>
<dbReference type="EMBL" id="MHQI01000072">
    <property type="protein sequence ID" value="OGZ98140.1"/>
    <property type="molecule type" value="Genomic_DNA"/>
</dbReference>
<sequence length="163" mass="18504">MKNTLARLPLVKALQSLSKTSAPGTKFLYGVMAGICLFLFTLPWVPRTQDAMVAKFHLRSASFFQWAALQLIPSMYNFGNEIWISYQPLTAAVLEGKEPLSGGAFHGWVNHHPLRLISFSVHRKNFSTGTYYVYLRSGYRGRNFYSTFILKGNPQGLRLERLP</sequence>
<accession>A0A1G2KI69</accession>
<dbReference type="STRING" id="1802270.A3C07_04945"/>
<organism evidence="2 3">
    <name type="scientific">Candidatus Sungbacteria bacterium RIFCSPHIGHO2_02_FULL_47_11</name>
    <dbReference type="NCBI Taxonomy" id="1802270"/>
    <lineage>
        <taxon>Bacteria</taxon>
        <taxon>Candidatus Sungiibacteriota</taxon>
    </lineage>
</organism>